<dbReference type="GO" id="GO:0020037">
    <property type="term" value="F:heme binding"/>
    <property type="evidence" value="ECO:0007669"/>
    <property type="project" value="InterPro"/>
</dbReference>
<dbReference type="PROSITE" id="PS51007">
    <property type="entry name" value="CYTC"/>
    <property type="match status" value="1"/>
</dbReference>
<dbReference type="PANTHER" id="PTHR35008">
    <property type="entry name" value="BLL4482 PROTEIN-RELATED"/>
    <property type="match status" value="1"/>
</dbReference>
<dbReference type="PANTHER" id="PTHR35008:SF4">
    <property type="entry name" value="BLL4482 PROTEIN"/>
    <property type="match status" value="1"/>
</dbReference>
<evidence type="ECO:0000256" key="3">
    <source>
        <dbReference type="ARBA" id="ARBA00023004"/>
    </source>
</evidence>
<keyword evidence="3 4" id="KW-0408">Iron</keyword>
<organism evidence="6 7">
    <name type="scientific">Gemmobacter aquaticus</name>
    <dbReference type="NCBI Taxonomy" id="490185"/>
    <lineage>
        <taxon>Bacteria</taxon>
        <taxon>Pseudomonadati</taxon>
        <taxon>Pseudomonadota</taxon>
        <taxon>Alphaproteobacteria</taxon>
        <taxon>Rhodobacterales</taxon>
        <taxon>Paracoccaceae</taxon>
        <taxon>Gemmobacter</taxon>
    </lineage>
</organism>
<evidence type="ECO:0000256" key="4">
    <source>
        <dbReference type="PROSITE-ProRule" id="PRU00433"/>
    </source>
</evidence>
<keyword evidence="1 4" id="KW-0349">Heme</keyword>
<keyword evidence="7" id="KW-1185">Reference proteome</keyword>
<dbReference type="InterPro" id="IPR051459">
    <property type="entry name" value="Cytochrome_c-type_DH"/>
</dbReference>
<dbReference type="InterPro" id="IPR036909">
    <property type="entry name" value="Cyt_c-like_dom_sf"/>
</dbReference>
<dbReference type="GO" id="GO:0009055">
    <property type="term" value="F:electron transfer activity"/>
    <property type="evidence" value="ECO:0007669"/>
    <property type="project" value="InterPro"/>
</dbReference>
<sequence length="193" mass="20155">MLSKSLGSTWLSDRLMTLHRSNMGAAIMYKHLIPLLSAVVAASIALPAQAEDAAIARGAYLVSVAGCGDCHTPGHFLGKPDLERALAGSEVGFEIPGLGTFYGPNLTPDMETGLGKWSEAEIVAAITTGVRPDGRVLAPAMPWMGFANFTPEDATAIAAFLKSRPPISNKVPGPFGPGEQPTAFVMRIVPPGT</sequence>
<evidence type="ECO:0000259" key="5">
    <source>
        <dbReference type="PROSITE" id="PS51007"/>
    </source>
</evidence>
<evidence type="ECO:0000313" key="7">
    <source>
        <dbReference type="Proteomes" id="UP000598196"/>
    </source>
</evidence>
<gene>
    <name evidence="6" type="ORF">GCM10010991_14710</name>
</gene>
<comment type="caution">
    <text evidence="6">The sequence shown here is derived from an EMBL/GenBank/DDBJ whole genome shotgun (WGS) entry which is preliminary data.</text>
</comment>
<dbReference type="AlphaFoldDB" id="A0A918DCF5"/>
<evidence type="ECO:0000256" key="2">
    <source>
        <dbReference type="ARBA" id="ARBA00022723"/>
    </source>
</evidence>
<protein>
    <submittedName>
        <fullName evidence="6">Cytochrome c</fullName>
    </submittedName>
</protein>
<name>A0A918DCF5_9RHOB</name>
<dbReference type="InterPro" id="IPR009056">
    <property type="entry name" value="Cyt_c-like_dom"/>
</dbReference>
<proteinExistence type="predicted"/>
<accession>A0A918DCF5</accession>
<dbReference type="Proteomes" id="UP000598196">
    <property type="component" value="Unassembled WGS sequence"/>
</dbReference>
<dbReference type="GO" id="GO:0046872">
    <property type="term" value="F:metal ion binding"/>
    <property type="evidence" value="ECO:0007669"/>
    <property type="project" value="UniProtKB-KW"/>
</dbReference>
<dbReference type="Gene3D" id="1.10.760.10">
    <property type="entry name" value="Cytochrome c-like domain"/>
    <property type="match status" value="1"/>
</dbReference>
<evidence type="ECO:0000256" key="1">
    <source>
        <dbReference type="ARBA" id="ARBA00022617"/>
    </source>
</evidence>
<keyword evidence="2 4" id="KW-0479">Metal-binding</keyword>
<feature type="domain" description="Cytochrome c" evidence="5">
    <location>
        <begin position="53"/>
        <end position="165"/>
    </location>
</feature>
<dbReference type="EMBL" id="BMLP01000001">
    <property type="protein sequence ID" value="GGO30113.1"/>
    <property type="molecule type" value="Genomic_DNA"/>
</dbReference>
<evidence type="ECO:0000313" key="6">
    <source>
        <dbReference type="EMBL" id="GGO30113.1"/>
    </source>
</evidence>
<dbReference type="SUPFAM" id="SSF46626">
    <property type="entry name" value="Cytochrome c"/>
    <property type="match status" value="1"/>
</dbReference>
<dbReference type="Pfam" id="PF00034">
    <property type="entry name" value="Cytochrom_C"/>
    <property type="match status" value="1"/>
</dbReference>
<reference evidence="6 7" key="1">
    <citation type="journal article" date="2014" name="Int. J. Syst. Evol. Microbiol.">
        <title>Complete genome sequence of Corynebacterium casei LMG S-19264T (=DSM 44701T), isolated from a smear-ripened cheese.</title>
        <authorList>
            <consortium name="US DOE Joint Genome Institute (JGI-PGF)"/>
            <person name="Walter F."/>
            <person name="Albersmeier A."/>
            <person name="Kalinowski J."/>
            <person name="Ruckert C."/>
        </authorList>
    </citation>
    <scope>NUCLEOTIDE SEQUENCE [LARGE SCALE GENOMIC DNA]</scope>
    <source>
        <strain evidence="6 7">CGMCC 1.7029</strain>
    </source>
</reference>